<protein>
    <submittedName>
        <fullName evidence="2">Hypp2981 protein</fullName>
    </submittedName>
</protein>
<sequence length="87" mass="9530">MCLQGDLRVVGERPGSFWKQEPLRRRRNAARDAQNSPEPHLCLEKPPTAAQSDDIAAESARPGTSVWLTQTGSLPDATPVRDHPEAS</sequence>
<accession>A0A8J9ZY79</accession>
<dbReference type="EMBL" id="OV696690">
    <property type="protein sequence ID" value="CAH1264414.1"/>
    <property type="molecule type" value="Genomic_DNA"/>
</dbReference>
<organism evidence="2 3">
    <name type="scientific">Branchiostoma lanceolatum</name>
    <name type="common">Common lancelet</name>
    <name type="synonym">Amphioxus lanceolatum</name>
    <dbReference type="NCBI Taxonomy" id="7740"/>
    <lineage>
        <taxon>Eukaryota</taxon>
        <taxon>Metazoa</taxon>
        <taxon>Chordata</taxon>
        <taxon>Cephalochordata</taxon>
        <taxon>Leptocardii</taxon>
        <taxon>Amphioxiformes</taxon>
        <taxon>Branchiostomatidae</taxon>
        <taxon>Branchiostoma</taxon>
    </lineage>
</organism>
<evidence type="ECO:0000256" key="1">
    <source>
        <dbReference type="SAM" id="MobiDB-lite"/>
    </source>
</evidence>
<evidence type="ECO:0000313" key="2">
    <source>
        <dbReference type="EMBL" id="CAH1264414.1"/>
    </source>
</evidence>
<feature type="region of interest" description="Disordered" evidence="1">
    <location>
        <begin position="12"/>
        <end position="87"/>
    </location>
</feature>
<gene>
    <name evidence="2" type="primary">Hypp2981</name>
    <name evidence="2" type="ORF">BLAG_LOCUS18792</name>
</gene>
<evidence type="ECO:0000313" key="3">
    <source>
        <dbReference type="Proteomes" id="UP000838412"/>
    </source>
</evidence>
<name>A0A8J9ZY79_BRALA</name>
<keyword evidence="3" id="KW-1185">Reference proteome</keyword>
<proteinExistence type="predicted"/>
<dbReference type="AlphaFoldDB" id="A0A8J9ZY79"/>
<dbReference type="Proteomes" id="UP000838412">
    <property type="component" value="Chromosome 5"/>
</dbReference>
<reference evidence="2" key="1">
    <citation type="submission" date="2022-01" db="EMBL/GenBank/DDBJ databases">
        <authorList>
            <person name="Braso-Vives M."/>
        </authorList>
    </citation>
    <scope>NUCLEOTIDE SEQUENCE</scope>
</reference>